<dbReference type="InterPro" id="IPR001957">
    <property type="entry name" value="Chromosome_initiator_DnaA"/>
</dbReference>
<dbReference type="SUPFAM" id="SSF52540">
    <property type="entry name" value="P-loop containing nucleoside triphosphate hydrolases"/>
    <property type="match status" value="1"/>
</dbReference>
<dbReference type="GO" id="GO:0008289">
    <property type="term" value="F:lipid binding"/>
    <property type="evidence" value="ECO:0007669"/>
    <property type="project" value="UniProtKB-KW"/>
</dbReference>
<feature type="binding site" evidence="8">
    <location>
        <position position="144"/>
    </location>
    <ligand>
        <name>ATP</name>
        <dbReference type="ChEBI" id="CHEBI:30616"/>
    </ligand>
</feature>
<dbReference type="HAMAP" id="MF_00377">
    <property type="entry name" value="DnaA_bact"/>
    <property type="match status" value="1"/>
</dbReference>
<comment type="domain">
    <text evidence="8">Domain I is involved in oligomerization and binding regulators, domain II is flexibile and of varying length in different bacteria, domain III forms the AAA+ region, while domain IV binds dsDNA.</text>
</comment>
<dbReference type="PRINTS" id="PR00051">
    <property type="entry name" value="DNAA"/>
</dbReference>
<dbReference type="Gene3D" id="3.30.300.180">
    <property type="match status" value="1"/>
</dbReference>
<comment type="subunit">
    <text evidence="8">Oligomerizes as a right-handed, spiral filament on DNA at oriC.</text>
</comment>
<evidence type="ECO:0000256" key="3">
    <source>
        <dbReference type="ARBA" id="ARBA00022705"/>
    </source>
</evidence>
<evidence type="ECO:0000256" key="4">
    <source>
        <dbReference type="ARBA" id="ARBA00022741"/>
    </source>
</evidence>
<feature type="domain" description="AAA+ ATPase" evidence="12">
    <location>
        <begin position="131"/>
        <end position="259"/>
    </location>
</feature>
<dbReference type="PANTHER" id="PTHR30050:SF2">
    <property type="entry name" value="CHROMOSOMAL REPLICATION INITIATOR PROTEIN DNAA"/>
    <property type="match status" value="1"/>
</dbReference>
<feature type="region of interest" description="Domain IV, binds dsDNA" evidence="8">
    <location>
        <begin position="315"/>
        <end position="438"/>
    </location>
</feature>
<dbReference type="Gene3D" id="1.10.8.60">
    <property type="match status" value="1"/>
</dbReference>
<keyword evidence="2 8" id="KW-0963">Cytoplasm</keyword>
<dbReference type="SUPFAM" id="SSF48295">
    <property type="entry name" value="TrpR-like"/>
    <property type="match status" value="1"/>
</dbReference>
<keyword evidence="5 8" id="KW-0067">ATP-binding</keyword>
<feature type="binding site" evidence="8">
    <location>
        <position position="142"/>
    </location>
    <ligand>
        <name>ATP</name>
        <dbReference type="ChEBI" id="CHEBI:30616"/>
    </ligand>
</feature>
<evidence type="ECO:0000256" key="11">
    <source>
        <dbReference type="RuleBase" id="RU004227"/>
    </source>
</evidence>
<keyword evidence="4 8" id="KW-0547">Nucleotide-binding</keyword>
<evidence type="ECO:0000256" key="7">
    <source>
        <dbReference type="ARBA" id="ARBA00023125"/>
    </source>
</evidence>
<dbReference type="InterPro" id="IPR013159">
    <property type="entry name" value="DnaA_C"/>
</dbReference>
<evidence type="ECO:0000256" key="8">
    <source>
        <dbReference type="HAMAP-Rule" id="MF_00377"/>
    </source>
</evidence>
<dbReference type="InterPro" id="IPR020591">
    <property type="entry name" value="Chromosome_initiator_DnaA-like"/>
</dbReference>
<dbReference type="GO" id="GO:0003688">
    <property type="term" value="F:DNA replication origin binding"/>
    <property type="evidence" value="ECO:0007669"/>
    <property type="project" value="UniProtKB-UniRule"/>
</dbReference>
<dbReference type="GO" id="GO:0005737">
    <property type="term" value="C:cytoplasm"/>
    <property type="evidence" value="ECO:0007669"/>
    <property type="project" value="UniProtKB-SubCell"/>
</dbReference>
<keyword evidence="6 8" id="KW-0446">Lipid-binding</keyword>
<dbReference type="InterPro" id="IPR027417">
    <property type="entry name" value="P-loop_NTPase"/>
</dbReference>
<evidence type="ECO:0000256" key="9">
    <source>
        <dbReference type="NCBIfam" id="TIGR00362"/>
    </source>
</evidence>
<dbReference type="AlphaFoldDB" id="A0A8J6JAE8"/>
<feature type="binding site" evidence="8">
    <location>
        <position position="145"/>
    </location>
    <ligand>
        <name>ATP</name>
        <dbReference type="ChEBI" id="CHEBI:30616"/>
    </ligand>
</feature>
<keyword evidence="3 8" id="KW-0235">DNA replication</keyword>
<keyword evidence="7 8" id="KW-0238">DNA-binding</keyword>
<dbReference type="InterPro" id="IPR013317">
    <property type="entry name" value="DnaA_dom"/>
</dbReference>
<accession>A0A8J6JAE8</accession>
<dbReference type="NCBIfam" id="TIGR00362">
    <property type="entry name" value="DnaA"/>
    <property type="match status" value="1"/>
</dbReference>
<comment type="similarity">
    <text evidence="1 8 11">Belongs to the DnaA family.</text>
</comment>
<name>A0A8J6JAE8_9FIRM</name>
<evidence type="ECO:0000256" key="10">
    <source>
        <dbReference type="RuleBase" id="RU000577"/>
    </source>
</evidence>
<dbReference type="Pfam" id="PF11638">
    <property type="entry name" value="DnaA_N"/>
    <property type="match status" value="1"/>
</dbReference>
<dbReference type="InterPro" id="IPR024633">
    <property type="entry name" value="DnaA_N_dom"/>
</dbReference>
<dbReference type="GO" id="GO:0006270">
    <property type="term" value="P:DNA replication initiation"/>
    <property type="evidence" value="ECO:0007669"/>
    <property type="project" value="UniProtKB-UniRule"/>
</dbReference>
<feature type="binding site" evidence="8">
    <location>
        <position position="146"/>
    </location>
    <ligand>
        <name>ATP</name>
        <dbReference type="ChEBI" id="CHEBI:30616"/>
    </ligand>
</feature>
<evidence type="ECO:0000259" key="12">
    <source>
        <dbReference type="SMART" id="SM00382"/>
    </source>
</evidence>
<dbReference type="CDD" id="cd06571">
    <property type="entry name" value="Bac_DnaA_C"/>
    <property type="match status" value="1"/>
</dbReference>
<dbReference type="InterPro" id="IPR003593">
    <property type="entry name" value="AAA+_ATPase"/>
</dbReference>
<comment type="caution">
    <text evidence="14">The sequence shown here is derived from an EMBL/GenBank/DDBJ whole genome shotgun (WGS) entry which is preliminary data.</text>
</comment>
<evidence type="ECO:0000256" key="5">
    <source>
        <dbReference type="ARBA" id="ARBA00022840"/>
    </source>
</evidence>
<dbReference type="Pfam" id="PF08299">
    <property type="entry name" value="Bac_DnaA_C"/>
    <property type="match status" value="1"/>
</dbReference>
<protein>
    <recommendedName>
        <fullName evidence="8 9">Chromosomal replication initiator protein DnaA</fullName>
    </recommendedName>
</protein>
<dbReference type="RefSeq" id="WP_186918796.1">
    <property type="nucleotide sequence ID" value="NZ_JACOPQ010000004.1"/>
</dbReference>
<evidence type="ECO:0000313" key="14">
    <source>
        <dbReference type="EMBL" id="MBC5736588.1"/>
    </source>
</evidence>
<comment type="function">
    <text evidence="8 10">Plays an essential role in the initiation and regulation of chromosomal replication. ATP-DnaA binds to the origin of replication (oriC) to initiate formation of the DNA replication initiation complex once per cell cycle. Binds the DnaA box (a 9 base pair repeat at the origin) and separates the double-stranded (ds)DNA. Forms a right-handed helical filament on oriC DNA; dsDNA binds to the exterior of the filament while single-stranded (ss)DNA is stabiized in the filament's interior. The ATP-DnaA-oriC complex binds and stabilizes one strand of the AT-rich DNA unwinding element (DUE), permitting loading of DNA polymerase. After initiation quickly degrades to an ADP-DnaA complex that is not apt for DNA replication. Binds acidic phospholipids.</text>
</comment>
<gene>
    <name evidence="8 14" type="primary">dnaA</name>
    <name evidence="14" type="ORF">H8S62_06145</name>
</gene>
<evidence type="ECO:0000256" key="1">
    <source>
        <dbReference type="ARBA" id="ARBA00006583"/>
    </source>
</evidence>
<feature type="domain" description="Chromosomal replication initiator DnaA C-terminal" evidence="13">
    <location>
        <begin position="343"/>
        <end position="412"/>
    </location>
</feature>
<dbReference type="FunFam" id="3.40.50.300:FF:000668">
    <property type="entry name" value="Chromosomal replication initiator protein DnaA"/>
    <property type="match status" value="1"/>
</dbReference>
<keyword evidence="15" id="KW-1185">Reference proteome</keyword>
<dbReference type="PROSITE" id="PS01008">
    <property type="entry name" value="DNAA"/>
    <property type="match status" value="1"/>
</dbReference>
<dbReference type="InterPro" id="IPR038454">
    <property type="entry name" value="DnaA_N_sf"/>
</dbReference>
<evidence type="ECO:0000259" key="13">
    <source>
        <dbReference type="SMART" id="SM00760"/>
    </source>
</evidence>
<organism evidence="14 15">
    <name type="scientific">Lawsonibacter faecis</name>
    <dbReference type="NCBI Taxonomy" id="2763052"/>
    <lineage>
        <taxon>Bacteria</taxon>
        <taxon>Bacillati</taxon>
        <taxon>Bacillota</taxon>
        <taxon>Clostridia</taxon>
        <taxon>Eubacteriales</taxon>
        <taxon>Oscillospiraceae</taxon>
        <taxon>Lawsonibacter</taxon>
    </lineage>
</organism>
<dbReference type="GO" id="GO:0005524">
    <property type="term" value="F:ATP binding"/>
    <property type="evidence" value="ECO:0007669"/>
    <property type="project" value="UniProtKB-UniRule"/>
</dbReference>
<sequence length="438" mass="50255">MNSPADIWAKVLSLMEADMTATAINTWFDDCTAVALEEDRFIIHSPTNFKRDIIEKRYLPTIQKALFELFACEFKVEVLGEGELESFTVKPQDTSFLPGTEDYTFDRFVVGSSNKFAHAAALAVAEHPAHSYNPLFIYGESGLGKTHLLYAIAHKIHAAHPDFRVVYIKGDNFTNELVQAIREGRNQEFREKFRSADVFLMDDVQFIAGRESSQEEMFHTFNTLYEAGRQIVFTADRPPKEMMRLDDRLKTRFEWGLPVDIQPPDYETRVAIIKNKAIRRGMNLPDPVLRYIADNITSNVRQIEGTVNKILAFQELMGESVDVETVTRAVRDMFKEKAEFLPSSDVIIEEVCKFYNIENDALRGQGRTKDTALARQIAMYLIRRMTSLSLKEIGREFEGRDHTTVMHSIERVENLMKTNPEIAEIIKDLNANINARYE</sequence>
<feature type="region of interest" description="Domain III, AAA+ region" evidence="8">
    <location>
        <begin position="98"/>
        <end position="314"/>
    </location>
</feature>
<dbReference type="CDD" id="cd00009">
    <property type="entry name" value="AAA"/>
    <property type="match status" value="1"/>
</dbReference>
<feature type="region of interest" description="Domain I, interacts with DnaA modulators" evidence="8">
    <location>
        <begin position="1"/>
        <end position="94"/>
    </location>
</feature>
<comment type="caution">
    <text evidence="8">Lacks conserved residue(s) required for the propagation of feature annotation.</text>
</comment>
<dbReference type="Gene3D" id="3.40.50.300">
    <property type="entry name" value="P-loop containing nucleotide triphosphate hydrolases"/>
    <property type="match status" value="1"/>
</dbReference>
<reference evidence="14" key="1">
    <citation type="submission" date="2020-08" db="EMBL/GenBank/DDBJ databases">
        <title>Genome public.</title>
        <authorList>
            <person name="Liu C."/>
            <person name="Sun Q."/>
        </authorList>
    </citation>
    <scope>NUCLEOTIDE SEQUENCE</scope>
    <source>
        <strain evidence="14">NSJ-52</strain>
    </source>
</reference>
<dbReference type="SMART" id="SM00382">
    <property type="entry name" value="AAA"/>
    <property type="match status" value="1"/>
</dbReference>
<evidence type="ECO:0000256" key="2">
    <source>
        <dbReference type="ARBA" id="ARBA00022490"/>
    </source>
</evidence>
<dbReference type="GO" id="GO:0006275">
    <property type="term" value="P:regulation of DNA replication"/>
    <property type="evidence" value="ECO:0007669"/>
    <property type="project" value="UniProtKB-UniRule"/>
</dbReference>
<dbReference type="InterPro" id="IPR010921">
    <property type="entry name" value="Trp_repressor/repl_initiator"/>
</dbReference>
<evidence type="ECO:0000256" key="6">
    <source>
        <dbReference type="ARBA" id="ARBA00023121"/>
    </source>
</evidence>
<evidence type="ECO:0000313" key="15">
    <source>
        <dbReference type="Proteomes" id="UP000607645"/>
    </source>
</evidence>
<comment type="subcellular location">
    <subcellularLocation>
        <location evidence="8">Cytoplasm</location>
    </subcellularLocation>
</comment>
<dbReference type="EMBL" id="JACOPQ010000004">
    <property type="protein sequence ID" value="MBC5736588.1"/>
    <property type="molecule type" value="Genomic_DNA"/>
</dbReference>
<dbReference type="InterPro" id="IPR018312">
    <property type="entry name" value="Chromosome_initiator_DnaA_CS"/>
</dbReference>
<dbReference type="PANTHER" id="PTHR30050">
    <property type="entry name" value="CHROMOSOMAL REPLICATION INITIATOR PROTEIN DNAA"/>
    <property type="match status" value="1"/>
</dbReference>
<dbReference type="GO" id="GO:0005886">
    <property type="term" value="C:plasma membrane"/>
    <property type="evidence" value="ECO:0007669"/>
    <property type="project" value="TreeGrafter"/>
</dbReference>
<proteinExistence type="inferred from homology"/>
<dbReference type="SMART" id="SM00760">
    <property type="entry name" value="Bac_DnaA_C"/>
    <property type="match status" value="1"/>
</dbReference>
<dbReference type="Proteomes" id="UP000607645">
    <property type="component" value="Unassembled WGS sequence"/>
</dbReference>
<dbReference type="Gene3D" id="1.10.1750.10">
    <property type="match status" value="1"/>
</dbReference>
<dbReference type="Pfam" id="PF00308">
    <property type="entry name" value="Bac_DnaA"/>
    <property type="match status" value="1"/>
</dbReference>